<evidence type="ECO:0000313" key="1">
    <source>
        <dbReference type="EMBL" id="QHU26314.1"/>
    </source>
</evidence>
<organism evidence="1">
    <name type="scientific">viral metagenome</name>
    <dbReference type="NCBI Taxonomy" id="1070528"/>
    <lineage>
        <taxon>unclassified sequences</taxon>
        <taxon>metagenomes</taxon>
        <taxon>organismal metagenomes</taxon>
    </lineage>
</organism>
<protein>
    <submittedName>
        <fullName evidence="1">Uncharacterized protein</fullName>
    </submittedName>
</protein>
<accession>A0A6C0L9G3</accession>
<name>A0A6C0L9G3_9ZZZZ</name>
<dbReference type="AlphaFoldDB" id="A0A6C0L9G3"/>
<dbReference type="EMBL" id="MN740438">
    <property type="protein sequence ID" value="QHU26314.1"/>
    <property type="molecule type" value="Genomic_DNA"/>
</dbReference>
<proteinExistence type="predicted"/>
<sequence length="209" mass="23925">MEALNKAEAIDSYLAKCKASEINTRARARCTYLPFRGADADAAPSFSKHALPGETIVTMNPSADGGMPHTRPPATICLPAYFPDSKLKEVLRHERLHLDQRKNTYKWSILLEKDGWTPVEEGKIPEEHRRRCRINPDTCWSPYWAWQKRYVPLPFFVREDKPDLADISVRWYDLQEEILSSVTPFSLKAKYGELSASSLEHPFELAAYA</sequence>
<reference evidence="1" key="1">
    <citation type="journal article" date="2020" name="Nature">
        <title>Giant virus diversity and host interactions through global metagenomics.</title>
        <authorList>
            <person name="Schulz F."/>
            <person name="Roux S."/>
            <person name="Paez-Espino D."/>
            <person name="Jungbluth S."/>
            <person name="Walsh D.A."/>
            <person name="Denef V.J."/>
            <person name="McMahon K.D."/>
            <person name="Konstantinidis K.T."/>
            <person name="Eloe-Fadrosh E.A."/>
            <person name="Kyrpides N.C."/>
            <person name="Woyke T."/>
        </authorList>
    </citation>
    <scope>NUCLEOTIDE SEQUENCE</scope>
    <source>
        <strain evidence="1">GVMAG-M-3300027759-16</strain>
    </source>
</reference>